<dbReference type="GO" id="GO:0007219">
    <property type="term" value="P:Notch signaling pathway"/>
    <property type="evidence" value="ECO:0007669"/>
    <property type="project" value="UniProtKB-KW"/>
</dbReference>
<dbReference type="OrthoDB" id="9047565at2759"/>
<dbReference type="InterPro" id="IPR011598">
    <property type="entry name" value="bHLH_dom"/>
</dbReference>
<keyword evidence="3" id="KW-0678">Repressor</keyword>
<feature type="domain" description="BHLH" evidence="11">
    <location>
        <begin position="50"/>
        <end position="105"/>
    </location>
</feature>
<dbReference type="SMART" id="SM00511">
    <property type="entry name" value="ORANGE"/>
    <property type="match status" value="1"/>
</dbReference>
<evidence type="ECO:0000313" key="13">
    <source>
        <dbReference type="Ensembl" id="ENSPMRP00000014741.1"/>
    </source>
</evidence>
<dbReference type="GO" id="GO:0005634">
    <property type="term" value="C:nucleus"/>
    <property type="evidence" value="ECO:0007669"/>
    <property type="project" value="UniProtKB-SubCell"/>
</dbReference>
<dbReference type="Gene3D" id="4.10.280.10">
    <property type="entry name" value="Helix-loop-helix DNA-binding domain"/>
    <property type="match status" value="1"/>
</dbReference>
<evidence type="ECO:0000256" key="5">
    <source>
        <dbReference type="ARBA" id="ARBA00023015"/>
    </source>
</evidence>
<dbReference type="KEGG" id="pmua:114601686"/>
<dbReference type="Pfam" id="PF07527">
    <property type="entry name" value="Hairy_orange"/>
    <property type="match status" value="1"/>
</dbReference>
<dbReference type="GO" id="GO:0003181">
    <property type="term" value="P:atrioventricular valve morphogenesis"/>
    <property type="evidence" value="ECO:0007669"/>
    <property type="project" value="Ensembl"/>
</dbReference>
<evidence type="ECO:0000256" key="2">
    <source>
        <dbReference type="ARBA" id="ARBA00022473"/>
    </source>
</evidence>
<evidence type="ECO:0000256" key="10">
    <source>
        <dbReference type="SAM" id="MobiDB-lite"/>
    </source>
</evidence>
<keyword evidence="5" id="KW-0805">Transcription regulation</keyword>
<dbReference type="CTD" id="26508"/>
<dbReference type="InterPro" id="IPR050370">
    <property type="entry name" value="HES_HEY"/>
</dbReference>
<dbReference type="GO" id="GO:0032835">
    <property type="term" value="P:glomerulus development"/>
    <property type="evidence" value="ECO:0007669"/>
    <property type="project" value="Ensembl"/>
</dbReference>
<dbReference type="GO" id="GO:0060412">
    <property type="term" value="P:ventricular septum morphogenesis"/>
    <property type="evidence" value="ECO:0007669"/>
    <property type="project" value="Ensembl"/>
</dbReference>
<dbReference type="SUPFAM" id="SSF158457">
    <property type="entry name" value="Orange domain-like"/>
    <property type="match status" value="1"/>
</dbReference>
<keyword evidence="7" id="KW-0804">Transcription</keyword>
<proteinExistence type="inferred from homology"/>
<dbReference type="FunFam" id="4.10.280.10:FF:000012">
    <property type="entry name" value="hairy/enhancer-of-split related with YRPW motif protein 1"/>
    <property type="match status" value="1"/>
</dbReference>
<dbReference type="GO" id="GO:0035914">
    <property type="term" value="P:skeletal muscle cell differentiation"/>
    <property type="evidence" value="ECO:0007669"/>
    <property type="project" value="Ensembl"/>
</dbReference>
<keyword evidence="6" id="KW-0238">DNA-binding</keyword>
<dbReference type="SMART" id="SM00353">
    <property type="entry name" value="HLH"/>
    <property type="match status" value="1"/>
</dbReference>
<dbReference type="AlphaFoldDB" id="A0A670ISL4"/>
<dbReference type="GO" id="GO:0050683">
    <property type="term" value="F:AF-1 domain binding"/>
    <property type="evidence" value="ECO:0007669"/>
    <property type="project" value="Ensembl"/>
</dbReference>
<keyword evidence="8" id="KW-0539">Nucleus</keyword>
<dbReference type="InterPro" id="IPR003650">
    <property type="entry name" value="Orange_dom"/>
</dbReference>
<dbReference type="GO" id="GO:0014031">
    <property type="term" value="P:mesenchymal cell development"/>
    <property type="evidence" value="ECO:0007669"/>
    <property type="project" value="Ensembl"/>
</dbReference>
<feature type="region of interest" description="Disordered" evidence="10">
    <location>
        <begin position="1"/>
        <end position="25"/>
    </location>
</feature>
<dbReference type="RefSeq" id="XP_028594899.1">
    <property type="nucleotide sequence ID" value="XM_028739066.1"/>
</dbReference>
<reference evidence="13" key="2">
    <citation type="submission" date="2025-08" db="UniProtKB">
        <authorList>
            <consortium name="Ensembl"/>
        </authorList>
    </citation>
    <scope>IDENTIFICATION</scope>
</reference>
<dbReference type="GO" id="GO:0010629">
    <property type="term" value="P:negative regulation of gene expression"/>
    <property type="evidence" value="ECO:0007669"/>
    <property type="project" value="Ensembl"/>
</dbReference>
<dbReference type="GO" id="GO:0003198">
    <property type="term" value="P:epithelial to mesenchymal transition involved in endocardial cushion formation"/>
    <property type="evidence" value="ECO:0007669"/>
    <property type="project" value="Ensembl"/>
</dbReference>
<dbReference type="GO" id="GO:0071773">
    <property type="term" value="P:cellular response to BMP stimulus"/>
    <property type="evidence" value="ECO:0007669"/>
    <property type="project" value="Ensembl"/>
</dbReference>
<dbReference type="GO" id="GO:0003184">
    <property type="term" value="P:pulmonary valve morphogenesis"/>
    <property type="evidence" value="ECO:0007669"/>
    <property type="project" value="Ensembl"/>
</dbReference>
<keyword evidence="4" id="KW-0914">Notch signaling pathway</keyword>
<dbReference type="GO" id="GO:0001228">
    <property type="term" value="F:DNA-binding transcription activator activity, RNA polymerase II-specific"/>
    <property type="evidence" value="ECO:0007669"/>
    <property type="project" value="Ensembl"/>
</dbReference>
<dbReference type="GO" id="GO:0001227">
    <property type="term" value="F:DNA-binding transcription repressor activity, RNA polymerase II-specific"/>
    <property type="evidence" value="ECO:0007669"/>
    <property type="project" value="Ensembl"/>
</dbReference>
<gene>
    <name evidence="13" type="primary">HEYL</name>
</gene>
<protein>
    <submittedName>
        <fullName evidence="13">Hes related family bHLH transcription factor with YRPW motif like</fullName>
    </submittedName>
</protein>
<accession>A0A670ISL4</accession>
<evidence type="ECO:0000256" key="1">
    <source>
        <dbReference type="ARBA" id="ARBA00004123"/>
    </source>
</evidence>
<organism evidence="13 14">
    <name type="scientific">Podarcis muralis</name>
    <name type="common">Wall lizard</name>
    <name type="synonym">Lacerta muralis</name>
    <dbReference type="NCBI Taxonomy" id="64176"/>
    <lineage>
        <taxon>Eukaryota</taxon>
        <taxon>Metazoa</taxon>
        <taxon>Chordata</taxon>
        <taxon>Craniata</taxon>
        <taxon>Vertebrata</taxon>
        <taxon>Euteleostomi</taxon>
        <taxon>Lepidosauria</taxon>
        <taxon>Squamata</taxon>
        <taxon>Bifurcata</taxon>
        <taxon>Unidentata</taxon>
        <taxon>Episquamata</taxon>
        <taxon>Laterata</taxon>
        <taxon>Lacertibaenia</taxon>
        <taxon>Lacertidae</taxon>
        <taxon>Podarcis</taxon>
    </lineage>
</organism>
<name>A0A670ISL4_PODMU</name>
<reference evidence="13 14" key="1">
    <citation type="journal article" date="2019" name="Proc. Natl. Acad. Sci. U.S.A.">
        <title>Regulatory changes in pterin and carotenoid genes underlie balanced color polymorphisms in the wall lizard.</title>
        <authorList>
            <person name="Andrade P."/>
            <person name="Pinho C."/>
            <person name="Perez I de Lanuza G."/>
            <person name="Afonso S."/>
            <person name="Brejcha J."/>
            <person name="Rubin C.J."/>
            <person name="Wallerman O."/>
            <person name="Pereira P."/>
            <person name="Sabatino S.J."/>
            <person name="Bellati A."/>
            <person name="Pellitteri-Rosa D."/>
            <person name="Bosakova Z."/>
            <person name="Bunikis I."/>
            <person name="Carretero M.A."/>
            <person name="Feiner N."/>
            <person name="Marsik P."/>
            <person name="Pauperio F."/>
            <person name="Salvi D."/>
            <person name="Soler L."/>
            <person name="While G.M."/>
            <person name="Uller T."/>
            <person name="Font E."/>
            <person name="Andersson L."/>
            <person name="Carneiro M."/>
        </authorList>
    </citation>
    <scope>NUCLEOTIDE SEQUENCE</scope>
</reference>
<evidence type="ECO:0000256" key="6">
    <source>
        <dbReference type="ARBA" id="ARBA00023125"/>
    </source>
</evidence>
<evidence type="ECO:0000313" key="14">
    <source>
        <dbReference type="Proteomes" id="UP000472272"/>
    </source>
</evidence>
<dbReference type="Gene3D" id="6.10.250.980">
    <property type="match status" value="1"/>
</dbReference>
<dbReference type="InterPro" id="IPR036638">
    <property type="entry name" value="HLH_DNA-bd_sf"/>
</dbReference>
<evidence type="ECO:0000256" key="9">
    <source>
        <dbReference type="ARBA" id="ARBA00038262"/>
    </source>
</evidence>
<evidence type="ECO:0000256" key="3">
    <source>
        <dbReference type="ARBA" id="ARBA00022491"/>
    </source>
</evidence>
<sequence>MKRRCWEEEEEEGQHLSDTGLDHAPIVVGKEEEEECSSSPSPTRIFHVQARKKRRGIIEKRRRDRINSSLSELRRLVPTAFEKQGSSKMEKAEILQMTVDHLKMLNAIGDTDAQVLAVDYRTIGFRECFTEVVRYLGTVKEQIGTDSIQLRLLSHLNNYVAEMEPPPRATSFLLPFQSWPWWLFHKSLAPSSPQVHLLRREDNPGLAVLAASSGIYLGPMLGGTPICQIPNSLTSVCSDTLFSRTSSSQQSKHRPLMTTATPSSASSERPREAAALRSSQFAALLFSSSSSSLAHSPAAPVYMPPPRPVLHASAQGPGIKNGKAARVCHSWTMDLCDPPPTPREREIFSSLLLNKIKKGS</sequence>
<comment type="similarity">
    <text evidence="9">Belongs to the HEY family.</text>
</comment>
<dbReference type="GeneID" id="114601686"/>
<dbReference type="GO" id="GO:0005737">
    <property type="term" value="C:cytoplasm"/>
    <property type="evidence" value="ECO:0007669"/>
    <property type="project" value="Ensembl"/>
</dbReference>
<dbReference type="PANTHER" id="PTHR10985">
    <property type="entry name" value="BASIC HELIX-LOOP-HELIX TRANSCRIPTION FACTOR, HES-RELATED"/>
    <property type="match status" value="1"/>
</dbReference>
<dbReference type="GO" id="GO:0060766">
    <property type="term" value="P:negative regulation of androgen receptor signaling pathway"/>
    <property type="evidence" value="ECO:0007669"/>
    <property type="project" value="Ensembl"/>
</dbReference>
<evidence type="ECO:0000259" key="11">
    <source>
        <dbReference type="PROSITE" id="PS50888"/>
    </source>
</evidence>
<dbReference type="GO" id="GO:0003208">
    <property type="term" value="P:cardiac ventricle morphogenesis"/>
    <property type="evidence" value="ECO:0007669"/>
    <property type="project" value="Ensembl"/>
</dbReference>
<dbReference type="GeneTree" id="ENSGT00940000161351"/>
<dbReference type="SUPFAM" id="SSF47459">
    <property type="entry name" value="HLH, helix-loop-helix DNA-binding domain"/>
    <property type="match status" value="1"/>
</dbReference>
<dbReference type="Pfam" id="PF00010">
    <property type="entry name" value="HLH"/>
    <property type="match status" value="1"/>
</dbReference>
<dbReference type="Proteomes" id="UP000472272">
    <property type="component" value="Chromosome 8"/>
</dbReference>
<evidence type="ECO:0000259" key="12">
    <source>
        <dbReference type="PROSITE" id="PS51054"/>
    </source>
</evidence>
<dbReference type="PROSITE" id="PS50888">
    <property type="entry name" value="BHLH"/>
    <property type="match status" value="1"/>
</dbReference>
<feature type="domain" description="Orange" evidence="12">
    <location>
        <begin position="124"/>
        <end position="156"/>
    </location>
</feature>
<dbReference type="GO" id="GO:0072014">
    <property type="term" value="P:proximal tubule development"/>
    <property type="evidence" value="ECO:0007669"/>
    <property type="project" value="Ensembl"/>
</dbReference>
<evidence type="ECO:0000256" key="7">
    <source>
        <dbReference type="ARBA" id="ARBA00023163"/>
    </source>
</evidence>
<feature type="region of interest" description="Disordered" evidence="10">
    <location>
        <begin position="245"/>
        <end position="272"/>
    </location>
</feature>
<dbReference type="PROSITE" id="PS51054">
    <property type="entry name" value="ORANGE"/>
    <property type="match status" value="1"/>
</dbReference>
<dbReference type="GO" id="GO:0045666">
    <property type="term" value="P:positive regulation of neuron differentiation"/>
    <property type="evidence" value="ECO:0007669"/>
    <property type="project" value="Ensembl"/>
</dbReference>
<dbReference type="GO" id="GO:0003151">
    <property type="term" value="P:outflow tract morphogenesis"/>
    <property type="evidence" value="ECO:0007669"/>
    <property type="project" value="Ensembl"/>
</dbReference>
<keyword evidence="2" id="KW-0217">Developmental protein</keyword>
<keyword evidence="14" id="KW-1185">Reference proteome</keyword>
<dbReference type="Ensembl" id="ENSPMRT00000015746.1">
    <property type="protein sequence ID" value="ENSPMRP00000014741.1"/>
    <property type="gene ID" value="ENSPMRG00000009840.1"/>
</dbReference>
<dbReference type="GO" id="GO:0000978">
    <property type="term" value="F:RNA polymerase II cis-regulatory region sequence-specific DNA binding"/>
    <property type="evidence" value="ECO:0007669"/>
    <property type="project" value="Ensembl"/>
</dbReference>
<evidence type="ECO:0000256" key="4">
    <source>
        <dbReference type="ARBA" id="ARBA00022976"/>
    </source>
</evidence>
<comment type="subcellular location">
    <subcellularLocation>
        <location evidence="1">Nucleus</location>
    </subcellularLocation>
</comment>
<reference evidence="13" key="3">
    <citation type="submission" date="2025-09" db="UniProtKB">
        <authorList>
            <consortium name="Ensembl"/>
        </authorList>
    </citation>
    <scope>IDENTIFICATION</scope>
</reference>
<dbReference type="GO" id="GO:0042803">
    <property type="term" value="F:protein homodimerization activity"/>
    <property type="evidence" value="ECO:0007669"/>
    <property type="project" value="Ensembl"/>
</dbReference>
<feature type="compositionally biased region" description="Low complexity" evidence="10">
    <location>
        <begin position="258"/>
        <end position="267"/>
    </location>
</feature>
<evidence type="ECO:0000256" key="8">
    <source>
        <dbReference type="ARBA" id="ARBA00023242"/>
    </source>
</evidence>